<accession>A0ABR2ZCV2</accession>
<dbReference type="EMBL" id="JBBXMP010000274">
    <property type="protein sequence ID" value="KAL0058809.1"/>
    <property type="molecule type" value="Genomic_DNA"/>
</dbReference>
<comment type="caution">
    <text evidence="1">The sequence shown here is derived from an EMBL/GenBank/DDBJ whole genome shotgun (WGS) entry which is preliminary data.</text>
</comment>
<dbReference type="Proteomes" id="UP001437256">
    <property type="component" value="Unassembled WGS sequence"/>
</dbReference>
<evidence type="ECO:0000313" key="2">
    <source>
        <dbReference type="Proteomes" id="UP001437256"/>
    </source>
</evidence>
<proteinExistence type="predicted"/>
<protein>
    <submittedName>
        <fullName evidence="1">Uncharacterized protein</fullName>
    </submittedName>
</protein>
<sequence>MVNALMRRIVRRKDQQARILEEMKTAQIPKTAVLKSDLIKTISVLKTALATFLGNQPSVYFETLYQQIEAWRSVQEPRPTPSPADAAVAHLNEISRGCHAVSQRS</sequence>
<reference evidence="1 2" key="1">
    <citation type="submission" date="2024-05" db="EMBL/GenBank/DDBJ databases">
        <title>A draft genome resource for the thread blight pathogen Marasmius tenuissimus strain MS-2.</title>
        <authorList>
            <person name="Yulfo-Soto G.E."/>
            <person name="Baruah I.K."/>
            <person name="Amoako-Attah I."/>
            <person name="Bukari Y."/>
            <person name="Meinhardt L.W."/>
            <person name="Bailey B.A."/>
            <person name="Cohen S.P."/>
        </authorList>
    </citation>
    <scope>NUCLEOTIDE SEQUENCE [LARGE SCALE GENOMIC DNA]</scope>
    <source>
        <strain evidence="1 2">MS-2</strain>
    </source>
</reference>
<organism evidence="1 2">
    <name type="scientific">Marasmius tenuissimus</name>
    <dbReference type="NCBI Taxonomy" id="585030"/>
    <lineage>
        <taxon>Eukaryota</taxon>
        <taxon>Fungi</taxon>
        <taxon>Dikarya</taxon>
        <taxon>Basidiomycota</taxon>
        <taxon>Agaricomycotina</taxon>
        <taxon>Agaricomycetes</taxon>
        <taxon>Agaricomycetidae</taxon>
        <taxon>Agaricales</taxon>
        <taxon>Marasmiineae</taxon>
        <taxon>Marasmiaceae</taxon>
        <taxon>Marasmius</taxon>
    </lineage>
</organism>
<name>A0ABR2ZCV2_9AGAR</name>
<evidence type="ECO:0000313" key="1">
    <source>
        <dbReference type="EMBL" id="KAL0058809.1"/>
    </source>
</evidence>
<keyword evidence="2" id="KW-1185">Reference proteome</keyword>
<gene>
    <name evidence="1" type="ORF">AAF712_014492</name>
</gene>